<keyword evidence="8 17" id="KW-1133">Transmembrane helix</keyword>
<feature type="binding site" evidence="15">
    <location>
        <begin position="7"/>
        <end position="14"/>
    </location>
    <ligand>
        <name>GTP</name>
        <dbReference type="ChEBI" id="CHEBI:37565"/>
        <label>1</label>
    </ligand>
</feature>
<dbReference type="Pfam" id="PF07664">
    <property type="entry name" value="FeoB_C"/>
    <property type="match status" value="1"/>
</dbReference>
<evidence type="ECO:0000256" key="5">
    <source>
        <dbReference type="ARBA" id="ARBA00022496"/>
    </source>
</evidence>
<feature type="binding site" evidence="16">
    <location>
        <position position="18"/>
    </location>
    <ligand>
        <name>Mg(2+)</name>
        <dbReference type="ChEBI" id="CHEBI:18420"/>
        <label>2</label>
    </ligand>
</feature>
<evidence type="ECO:0000256" key="7">
    <source>
        <dbReference type="ARBA" id="ARBA00022741"/>
    </source>
</evidence>
<comment type="caution">
    <text evidence="19">The sequence shown here is derived from an EMBL/GenBank/DDBJ whole genome shotgun (WGS) entry which is preliminary data.</text>
</comment>
<dbReference type="InterPro" id="IPR027417">
    <property type="entry name" value="P-loop_NTPase"/>
</dbReference>
<feature type="binding site" evidence="15">
    <location>
        <begin position="111"/>
        <end position="114"/>
    </location>
    <ligand>
        <name>GTP</name>
        <dbReference type="ChEBI" id="CHEBI:37565"/>
        <label>1</label>
    </ligand>
</feature>
<feature type="transmembrane region" description="Helical" evidence="17">
    <location>
        <begin position="571"/>
        <end position="593"/>
    </location>
</feature>
<dbReference type="EMBL" id="JAVBVO010000003">
    <property type="protein sequence ID" value="MDZ5758226.1"/>
    <property type="molecule type" value="Genomic_DNA"/>
</dbReference>
<feature type="transmembrane region" description="Helical" evidence="17">
    <location>
        <begin position="422"/>
        <end position="448"/>
    </location>
</feature>
<dbReference type="Pfam" id="PF07670">
    <property type="entry name" value="Gate"/>
    <property type="match status" value="2"/>
</dbReference>
<dbReference type="GeneID" id="83605731"/>
<dbReference type="InterPro" id="IPR030389">
    <property type="entry name" value="G_FEOB_dom"/>
</dbReference>
<evidence type="ECO:0000256" key="10">
    <source>
        <dbReference type="ARBA" id="ARBA00023065"/>
    </source>
</evidence>
<evidence type="ECO:0000256" key="2">
    <source>
        <dbReference type="ARBA" id="ARBA00004651"/>
    </source>
</evidence>
<dbReference type="PANTHER" id="PTHR43185:SF1">
    <property type="entry name" value="FE(2+) TRANSPORTER FEOB"/>
    <property type="match status" value="1"/>
</dbReference>
<feature type="transmembrane region" description="Helical" evidence="17">
    <location>
        <begin position="323"/>
        <end position="341"/>
    </location>
</feature>
<dbReference type="NCBIfam" id="TIGR00437">
    <property type="entry name" value="feoB"/>
    <property type="match status" value="1"/>
</dbReference>
<dbReference type="RefSeq" id="WP_015076639.1">
    <property type="nucleotide sequence ID" value="NZ_CBCPHU010000005.1"/>
</dbReference>
<evidence type="ECO:0000256" key="12">
    <source>
        <dbReference type="ARBA" id="ARBA00023136"/>
    </source>
</evidence>
<keyword evidence="10" id="KW-0406">Ion transport</keyword>
<proteinExistence type="inferred from homology"/>
<feature type="transmembrane region" description="Helical" evidence="17">
    <location>
        <begin position="348"/>
        <end position="368"/>
    </location>
</feature>
<evidence type="ECO:0000256" key="3">
    <source>
        <dbReference type="ARBA" id="ARBA00022448"/>
    </source>
</evidence>
<keyword evidence="5 17" id="KW-0410">Iron transport</keyword>
<reference evidence="19" key="1">
    <citation type="submission" date="2023-08" db="EMBL/GenBank/DDBJ databases">
        <title>Genomic characterization of piscicolin 126 produced by Carnobacterium maltaromaticum CM22 strain isolated from salmon (Salmo salar).</title>
        <authorList>
            <person name="Gonzalez-Gragera E."/>
            <person name="Garcia-Lopez J.D."/>
            <person name="Teso-Perez C."/>
            <person name="Gimenez-Hernandez I."/>
            <person name="Peralta-Sanchez J.M."/>
            <person name="Valdivia E."/>
            <person name="Montalban-Lopez M."/>
            <person name="Martin-Platero A.M."/>
            <person name="Banos A."/>
            <person name="Martinez-Bueno M."/>
        </authorList>
    </citation>
    <scope>NUCLEOTIDE SEQUENCE</scope>
    <source>
        <strain evidence="19">CM22</strain>
    </source>
</reference>
<evidence type="ECO:0000256" key="17">
    <source>
        <dbReference type="RuleBase" id="RU362098"/>
    </source>
</evidence>
<feature type="transmembrane region" description="Helical" evidence="17">
    <location>
        <begin position="388"/>
        <end position="410"/>
    </location>
</feature>
<dbReference type="InterPro" id="IPR003373">
    <property type="entry name" value="Fe2_transport_prot-B"/>
</dbReference>
<feature type="transmembrane region" description="Helical" evidence="17">
    <location>
        <begin position="516"/>
        <end position="534"/>
    </location>
</feature>
<dbReference type="Proteomes" id="UP001290462">
    <property type="component" value="Unassembled WGS sequence"/>
</dbReference>
<keyword evidence="9 17" id="KW-0408">Iron</keyword>
<evidence type="ECO:0000313" key="19">
    <source>
        <dbReference type="EMBL" id="MDZ5758226.1"/>
    </source>
</evidence>
<organism evidence="19 20">
    <name type="scientific">Carnobacterium maltaromaticum</name>
    <name type="common">Carnobacterium piscicola</name>
    <dbReference type="NCBI Taxonomy" id="2751"/>
    <lineage>
        <taxon>Bacteria</taxon>
        <taxon>Bacillati</taxon>
        <taxon>Bacillota</taxon>
        <taxon>Bacilli</taxon>
        <taxon>Lactobacillales</taxon>
        <taxon>Carnobacteriaceae</taxon>
        <taxon>Carnobacterium</taxon>
    </lineage>
</organism>
<accession>A0AAW9K4N7</accession>
<sequence length="667" mass="73789">MKIALLGNPNTGKTTVFNHLTDSYAYVGNWNGVTVEKKIGKIQNSKIKIVDLPGVYSLNPLTKDESVATSFLLKESFSEILNIANAAQLKRNLLLTIELLEYGKPVTLILNMMDIVKKQGVELDLKLLEHALQTKVLASDARTNQGLPEVRQELLEHENQPLKNNSFFLDYGPVIEGLIKNGQDILSQHYQFNPEISRWFMIQFFAGNKMIDEFIHANNFTLLDNLKQKASEKTAYKDAEDAIYSVKLLFIEETLNKAITKEANQKITKLTQRIDKITTHPFLGIPLFLTIFFFMFKLTFDWVGGPLSDFLDTLLSGPISEGIDGILTYLGVAPFIHSLIVDGLIAGVGGVLVFIPQIFVLFACISFLEDSGYMSRAALVMDRLMESVGLNGKAFIPLLIGFGCNVPGIMAARTIEQNNERLITTLISPFMSCSARLPVYSLFIAAFFDEHRALIVLSLYLLGIFVAILLAKVYSLIFKTKDSSVFIVDLPEYNLPKLNVLWHSTWDKGKGFVKKAGTVIFCGTVIIWLLSYTGPTGIAPSIDTSFMAVIGHSLVPFFAPLGFASWQAISAIMAGVLAKEVVGSTMIILFHVSGETALISELSSVFTPLAAYSFLVFVLLYIPCFAVLGAIKAETGSYKWAVYSAFSSLGIAYLFSFLVYQIGLLFS</sequence>
<keyword evidence="4" id="KW-1003">Cell membrane</keyword>
<feature type="domain" description="FeoB-type G" evidence="18">
    <location>
        <begin position="1"/>
        <end position="160"/>
    </location>
</feature>
<dbReference type="AlphaFoldDB" id="A0AAW9K4N7"/>
<dbReference type="CDD" id="cd01879">
    <property type="entry name" value="FeoB"/>
    <property type="match status" value="1"/>
</dbReference>
<feature type="transmembrane region" description="Helical" evidence="17">
    <location>
        <begin position="605"/>
        <end position="628"/>
    </location>
</feature>
<keyword evidence="7 15" id="KW-0547">Nucleotide-binding</keyword>
<evidence type="ECO:0000256" key="8">
    <source>
        <dbReference type="ARBA" id="ARBA00022989"/>
    </source>
</evidence>
<keyword evidence="12 17" id="KW-0472">Membrane</keyword>
<evidence type="ECO:0000256" key="14">
    <source>
        <dbReference type="NCBIfam" id="TIGR00437"/>
    </source>
</evidence>
<evidence type="ECO:0000256" key="9">
    <source>
        <dbReference type="ARBA" id="ARBA00023004"/>
    </source>
</evidence>
<feature type="binding site" evidence="15">
    <location>
        <begin position="32"/>
        <end position="36"/>
    </location>
    <ligand>
        <name>GTP</name>
        <dbReference type="ChEBI" id="CHEBI:37565"/>
        <label>1</label>
    </ligand>
</feature>
<dbReference type="Pfam" id="PF17910">
    <property type="entry name" value="FeoB_Cyto"/>
    <property type="match status" value="1"/>
</dbReference>
<protein>
    <recommendedName>
        <fullName evidence="13 14">Ferrous iron transport protein B</fullName>
    </recommendedName>
</protein>
<feature type="binding site" evidence="15">
    <location>
        <begin position="51"/>
        <end position="54"/>
    </location>
    <ligand>
        <name>GTP</name>
        <dbReference type="ChEBI" id="CHEBI:37565"/>
        <label>1</label>
    </ligand>
</feature>
<feature type="transmembrane region" description="Helical" evidence="17">
    <location>
        <begin position="640"/>
        <end position="662"/>
    </location>
</feature>
<dbReference type="GO" id="GO:0046872">
    <property type="term" value="F:metal ion binding"/>
    <property type="evidence" value="ECO:0007669"/>
    <property type="project" value="UniProtKB-KW"/>
</dbReference>
<keyword evidence="16" id="KW-0460">Magnesium</keyword>
<evidence type="ECO:0000256" key="6">
    <source>
        <dbReference type="ARBA" id="ARBA00022692"/>
    </source>
</evidence>
<feature type="transmembrane region" description="Helical" evidence="17">
    <location>
        <begin position="454"/>
        <end position="474"/>
    </location>
</feature>
<evidence type="ECO:0000256" key="16">
    <source>
        <dbReference type="PIRSR" id="PIRSR603373-2"/>
    </source>
</evidence>
<dbReference type="GO" id="GO:0015093">
    <property type="term" value="F:ferrous iron transmembrane transporter activity"/>
    <property type="evidence" value="ECO:0007669"/>
    <property type="project" value="UniProtKB-UniRule"/>
</dbReference>
<comment type="similarity">
    <text evidence="17">Belongs to the TRAFAC class TrmE-Era-EngA-EngB-Septin-like GTPase superfamily. FeoB GTPase (TC 9.A.8) family.</text>
</comment>
<dbReference type="GO" id="GO:0005886">
    <property type="term" value="C:plasma membrane"/>
    <property type="evidence" value="ECO:0007669"/>
    <property type="project" value="UniProtKB-SubCell"/>
</dbReference>
<keyword evidence="16" id="KW-0479">Metal-binding</keyword>
<evidence type="ECO:0000256" key="15">
    <source>
        <dbReference type="PIRSR" id="PIRSR603373-1"/>
    </source>
</evidence>
<keyword evidence="3 17" id="KW-0813">Transport</keyword>
<keyword evidence="11 15" id="KW-0342">GTP-binding</keyword>
<comment type="subcellular location">
    <subcellularLocation>
        <location evidence="2 17">Cell membrane</location>
        <topology evidence="2 17">Multi-pass membrane protein</topology>
    </subcellularLocation>
</comment>
<dbReference type="PANTHER" id="PTHR43185">
    <property type="entry name" value="FERROUS IRON TRANSPORT PROTEIN B"/>
    <property type="match status" value="1"/>
</dbReference>
<evidence type="ECO:0000256" key="11">
    <source>
        <dbReference type="ARBA" id="ARBA00023134"/>
    </source>
</evidence>
<evidence type="ECO:0000256" key="13">
    <source>
        <dbReference type="ARBA" id="ARBA00031200"/>
    </source>
</evidence>
<evidence type="ECO:0000256" key="4">
    <source>
        <dbReference type="ARBA" id="ARBA00022475"/>
    </source>
</evidence>
<dbReference type="InterPro" id="IPR050860">
    <property type="entry name" value="FeoB_GTPase"/>
</dbReference>
<dbReference type="InterPro" id="IPR011642">
    <property type="entry name" value="Gate_dom"/>
</dbReference>
<evidence type="ECO:0000313" key="20">
    <source>
        <dbReference type="Proteomes" id="UP001290462"/>
    </source>
</evidence>
<evidence type="ECO:0000256" key="1">
    <source>
        <dbReference type="ARBA" id="ARBA00003926"/>
    </source>
</evidence>
<evidence type="ECO:0000259" key="18">
    <source>
        <dbReference type="PROSITE" id="PS51711"/>
    </source>
</evidence>
<feature type="transmembrane region" description="Helical" evidence="17">
    <location>
        <begin position="282"/>
        <end position="303"/>
    </location>
</feature>
<dbReference type="Gene3D" id="3.40.50.300">
    <property type="entry name" value="P-loop containing nucleotide triphosphate hydrolases"/>
    <property type="match status" value="1"/>
</dbReference>
<dbReference type="Pfam" id="PF02421">
    <property type="entry name" value="FeoB_N"/>
    <property type="match status" value="1"/>
</dbReference>
<gene>
    <name evidence="19" type="primary">feoB</name>
    <name evidence="19" type="ORF">RAK27_06085</name>
</gene>
<dbReference type="SUPFAM" id="SSF52540">
    <property type="entry name" value="P-loop containing nucleoside triphosphate hydrolases"/>
    <property type="match status" value="1"/>
</dbReference>
<dbReference type="GO" id="GO:0005525">
    <property type="term" value="F:GTP binding"/>
    <property type="evidence" value="ECO:0007669"/>
    <property type="project" value="UniProtKB-KW"/>
</dbReference>
<name>A0AAW9K4N7_CARML</name>
<keyword evidence="6 17" id="KW-0812">Transmembrane</keyword>
<feature type="binding site" evidence="16">
    <location>
        <position position="21"/>
    </location>
    <ligand>
        <name>Mg(2+)</name>
        <dbReference type="ChEBI" id="CHEBI:18420"/>
        <label>2</label>
    </ligand>
</feature>
<comment type="function">
    <text evidence="1 17">Probable transporter of a GTP-driven Fe(2+) uptake system.</text>
</comment>
<dbReference type="InterPro" id="IPR011640">
    <property type="entry name" value="Fe2_transport_prot_B_C"/>
</dbReference>
<dbReference type="InterPro" id="IPR041069">
    <property type="entry name" value="FeoB_Cyto"/>
</dbReference>
<dbReference type="PROSITE" id="PS51711">
    <property type="entry name" value="G_FEOB"/>
    <property type="match status" value="1"/>
</dbReference>